<dbReference type="PANTHER" id="PTHR37023:SF1">
    <property type="entry name" value="ISSOD25 TRANSPOSASE TNPA_ISSOD25"/>
    <property type="match status" value="1"/>
</dbReference>
<reference evidence="1" key="1">
    <citation type="submission" date="2015-05" db="EMBL/GenBank/DDBJ databases">
        <title>Permanent draft genome of Rhodopirellula islandicus K833.</title>
        <authorList>
            <person name="Kizina J."/>
            <person name="Richter M."/>
            <person name="Glockner F.O."/>
            <person name="Harder J."/>
        </authorList>
    </citation>
    <scope>NUCLEOTIDE SEQUENCE [LARGE SCALE GENOMIC DNA]</scope>
    <source>
        <strain evidence="1">K833</strain>
    </source>
</reference>
<accession>A0A0J1B4M2</accession>
<dbReference type="EMBL" id="LECT01000054">
    <property type="protein sequence ID" value="KLU01401.1"/>
    <property type="molecule type" value="Genomic_DNA"/>
</dbReference>
<gene>
    <name evidence="1" type="ORF">RISK_006557</name>
</gene>
<name>A0A0J1B4M2_RHOIS</name>
<evidence type="ECO:0000313" key="1">
    <source>
        <dbReference type="EMBL" id="KLU01401.1"/>
    </source>
</evidence>
<organism evidence="1 2">
    <name type="scientific">Rhodopirellula islandica</name>
    <dbReference type="NCBI Taxonomy" id="595434"/>
    <lineage>
        <taxon>Bacteria</taxon>
        <taxon>Pseudomonadati</taxon>
        <taxon>Planctomycetota</taxon>
        <taxon>Planctomycetia</taxon>
        <taxon>Pirellulales</taxon>
        <taxon>Pirellulaceae</taxon>
        <taxon>Rhodopirellula</taxon>
    </lineage>
</organism>
<dbReference type="PANTHER" id="PTHR37023">
    <property type="entry name" value="TRANSPOSASE"/>
    <property type="match status" value="1"/>
</dbReference>
<proteinExistence type="predicted"/>
<dbReference type="STRING" id="595434.RISK_006557"/>
<comment type="caution">
    <text evidence="1">The sequence shown here is derived from an EMBL/GenBank/DDBJ whole genome shotgun (WGS) entry which is preliminary data.</text>
</comment>
<protein>
    <submittedName>
        <fullName evidence="1">Mobile element protein</fullName>
    </submittedName>
</protein>
<dbReference type="AlphaFoldDB" id="A0A0J1B4M2"/>
<dbReference type="PATRIC" id="fig|595434.4.peg.6238"/>
<dbReference type="Proteomes" id="UP000036367">
    <property type="component" value="Unassembled WGS sequence"/>
</dbReference>
<evidence type="ECO:0000313" key="2">
    <source>
        <dbReference type="Proteomes" id="UP000036367"/>
    </source>
</evidence>
<keyword evidence="2" id="KW-1185">Reference proteome</keyword>
<sequence>MWNLTFDGSHRVEFHDVTAARWARANGVRQSSRASVFVPEQILKRLFRGKLKHKLRSESFFDSIPGEVWKGRFVVDSEAVGKGTRCLVHNQMLPFINRHPLPAEEEIDPVACKRVLTGFDRMFAHPKYRDRFGGANI</sequence>